<evidence type="ECO:0000313" key="4">
    <source>
        <dbReference type="Proteomes" id="UP000320184"/>
    </source>
</evidence>
<organism evidence="3 4">
    <name type="scientific">Eiseniibacteriota bacterium</name>
    <dbReference type="NCBI Taxonomy" id="2212470"/>
    <lineage>
        <taxon>Bacteria</taxon>
        <taxon>Candidatus Eiseniibacteriota</taxon>
    </lineage>
</organism>
<dbReference type="EMBL" id="VBOT01000038">
    <property type="protein sequence ID" value="TMQ52265.1"/>
    <property type="molecule type" value="Genomic_DNA"/>
</dbReference>
<dbReference type="SUPFAM" id="SSF52096">
    <property type="entry name" value="ClpP/crotonase"/>
    <property type="match status" value="1"/>
</dbReference>
<dbReference type="PROSITE" id="PS00166">
    <property type="entry name" value="ENOYL_COA_HYDRATASE"/>
    <property type="match status" value="1"/>
</dbReference>
<dbReference type="GO" id="GO:0016853">
    <property type="term" value="F:isomerase activity"/>
    <property type="evidence" value="ECO:0007669"/>
    <property type="project" value="UniProtKB-KW"/>
</dbReference>
<dbReference type="PANTHER" id="PTHR11941">
    <property type="entry name" value="ENOYL-COA HYDRATASE-RELATED"/>
    <property type="match status" value="1"/>
</dbReference>
<dbReference type="InterPro" id="IPR001753">
    <property type="entry name" value="Enoyl-CoA_hydra/iso"/>
</dbReference>
<comment type="caution">
    <text evidence="3">The sequence shown here is derived from an EMBL/GenBank/DDBJ whole genome shotgun (WGS) entry which is preliminary data.</text>
</comment>
<dbReference type="AlphaFoldDB" id="A0A538SLP0"/>
<proteinExistence type="inferred from homology"/>
<dbReference type="InterPro" id="IPR029045">
    <property type="entry name" value="ClpP/crotonase-like_dom_sf"/>
</dbReference>
<dbReference type="GO" id="GO:0006635">
    <property type="term" value="P:fatty acid beta-oxidation"/>
    <property type="evidence" value="ECO:0007669"/>
    <property type="project" value="TreeGrafter"/>
</dbReference>
<dbReference type="Proteomes" id="UP000320184">
    <property type="component" value="Unassembled WGS sequence"/>
</dbReference>
<evidence type="ECO:0000256" key="1">
    <source>
        <dbReference type="ARBA" id="ARBA00005254"/>
    </source>
</evidence>
<protein>
    <submittedName>
        <fullName evidence="3">Enoyl-CoA hydratase/isomerase family protein</fullName>
    </submittedName>
</protein>
<name>A0A538SLP0_UNCEI</name>
<dbReference type="InterPro" id="IPR018376">
    <property type="entry name" value="Enoyl-CoA_hyd/isom_CS"/>
</dbReference>
<keyword evidence="3" id="KW-0413">Isomerase</keyword>
<dbReference type="Pfam" id="PF00378">
    <property type="entry name" value="ECH_1"/>
    <property type="match status" value="1"/>
</dbReference>
<dbReference type="Gene3D" id="3.90.226.10">
    <property type="entry name" value="2-enoyl-CoA Hydratase, Chain A, domain 1"/>
    <property type="match status" value="1"/>
</dbReference>
<gene>
    <name evidence="3" type="ORF">E6K73_03270</name>
</gene>
<reference evidence="3 4" key="1">
    <citation type="journal article" date="2019" name="Nat. Microbiol.">
        <title>Mediterranean grassland soil C-N compound turnover is dependent on rainfall and depth, and is mediated by genomically divergent microorganisms.</title>
        <authorList>
            <person name="Diamond S."/>
            <person name="Andeer P.F."/>
            <person name="Li Z."/>
            <person name="Crits-Christoph A."/>
            <person name="Burstein D."/>
            <person name="Anantharaman K."/>
            <person name="Lane K.R."/>
            <person name="Thomas B.C."/>
            <person name="Pan C."/>
            <person name="Northen T.R."/>
            <person name="Banfield J.F."/>
        </authorList>
    </citation>
    <scope>NUCLEOTIDE SEQUENCE [LARGE SCALE GENOMIC DNA]</scope>
    <source>
        <strain evidence="3">WS_3</strain>
    </source>
</reference>
<evidence type="ECO:0000256" key="2">
    <source>
        <dbReference type="RuleBase" id="RU003707"/>
    </source>
</evidence>
<comment type="similarity">
    <text evidence="1 2">Belongs to the enoyl-CoA hydratase/isomerase family.</text>
</comment>
<dbReference type="PANTHER" id="PTHR11941:SF54">
    <property type="entry name" value="ENOYL-COA HYDRATASE, MITOCHONDRIAL"/>
    <property type="match status" value="1"/>
</dbReference>
<sequence length="253" mass="26949">MGIVQVSSSAGVARVVLDRPPLNVIDLEGARELAGALESLRSRPDLSAVVLAARGRAFSAGVDVRDHLPDRGAAMLREFHRACRLLLDIEAPVVAAVQGAALGGGCELTLICDLVWASDRASFGQPEIKLGVFPPVAVVALPLIVSPRLASEMLLTGRVLTAAEAESAGLVNRVVDSESFDSALDELLDSLRALSPASLRLTKRAMRLGRPLPAAGEIEAAERFYVQELMETPDAIEGLKAFLEKRTPAWQRT</sequence>
<accession>A0A538SLP0</accession>
<dbReference type="CDD" id="cd06558">
    <property type="entry name" value="crotonase-like"/>
    <property type="match status" value="1"/>
</dbReference>
<evidence type="ECO:0000313" key="3">
    <source>
        <dbReference type="EMBL" id="TMQ52265.1"/>
    </source>
</evidence>